<organism evidence="1 2">
    <name type="scientific">Entamoeba nuttalli</name>
    <dbReference type="NCBI Taxonomy" id="412467"/>
    <lineage>
        <taxon>Eukaryota</taxon>
        <taxon>Amoebozoa</taxon>
        <taxon>Evosea</taxon>
        <taxon>Archamoebae</taxon>
        <taxon>Mastigamoebida</taxon>
        <taxon>Entamoebidae</taxon>
        <taxon>Entamoeba</taxon>
    </lineage>
</organism>
<comment type="caution">
    <text evidence="1">The sequence shown here is derived from an EMBL/GenBank/DDBJ whole genome shotgun (WGS) entry which is preliminary data.</text>
</comment>
<name>A0ABQ0DZ51_9EUKA</name>
<accession>A0ABQ0DZ51</accession>
<dbReference type="EMBL" id="BAAFRS010000378">
    <property type="protein sequence ID" value="GAB1228146.1"/>
    <property type="molecule type" value="Genomic_DNA"/>
</dbReference>
<protein>
    <submittedName>
        <fullName evidence="1">Uncharacterized protein</fullName>
    </submittedName>
</protein>
<dbReference type="Proteomes" id="UP001628156">
    <property type="component" value="Unassembled WGS sequence"/>
</dbReference>
<gene>
    <name evidence="1" type="ORF">ENUP19_0378G0027</name>
</gene>
<keyword evidence="2" id="KW-1185">Reference proteome</keyword>
<sequence>MESQRKYIYIDNLIELFPSIKILFNDVYEKDILFKSAEEEFCIISTKLSHFFSKKEISYEDKFILFKELAINSIITYHQSLSDIQKRIINYLNSLNYPVCDIEVKKRKTDRKALDEYLRKVFTTYMTVLTNMRKTNTVSIDDLLGMTDCNGKKEREYWVEYIIRELNNTQEKGLVEILTYLNYNTKDPDVEIDLSHISLKQLREIHQIIKIYSK</sequence>
<evidence type="ECO:0000313" key="1">
    <source>
        <dbReference type="EMBL" id="GAB1228146.1"/>
    </source>
</evidence>
<proteinExistence type="predicted"/>
<evidence type="ECO:0000313" key="2">
    <source>
        <dbReference type="Proteomes" id="UP001628156"/>
    </source>
</evidence>
<reference evidence="1 2" key="1">
    <citation type="journal article" date="2019" name="PLoS Negl. Trop. Dis.">
        <title>Whole genome sequencing of Entamoeba nuttalli reveals mammalian host-related molecular signatures and a novel octapeptide-repeat surface protein.</title>
        <authorList>
            <person name="Tanaka M."/>
            <person name="Makiuchi T."/>
            <person name="Komiyama T."/>
            <person name="Shiina T."/>
            <person name="Osaki K."/>
            <person name="Tachibana H."/>
        </authorList>
    </citation>
    <scope>NUCLEOTIDE SEQUENCE [LARGE SCALE GENOMIC DNA]</scope>
    <source>
        <strain evidence="1 2">P19-061405</strain>
    </source>
</reference>